<accession>A0A9P1ILW7</accession>
<evidence type="ECO:0000256" key="1">
    <source>
        <dbReference type="SAM" id="SignalP"/>
    </source>
</evidence>
<reference evidence="2" key="1">
    <citation type="submission" date="2022-11" db="EMBL/GenBank/DDBJ databases">
        <authorList>
            <person name="Kikuchi T."/>
        </authorList>
    </citation>
    <scope>NUCLEOTIDE SEQUENCE</scope>
    <source>
        <strain evidence="2">PS1010</strain>
    </source>
</reference>
<keyword evidence="1" id="KW-0732">Signal</keyword>
<dbReference type="Proteomes" id="UP001152747">
    <property type="component" value="Unassembled WGS sequence"/>
</dbReference>
<proteinExistence type="predicted"/>
<dbReference type="AlphaFoldDB" id="A0A9P1ILW7"/>
<evidence type="ECO:0000313" key="2">
    <source>
        <dbReference type="EMBL" id="CAI5448025.1"/>
    </source>
</evidence>
<gene>
    <name evidence="2" type="ORF">CAMP_LOCUS10662</name>
</gene>
<organism evidence="2 3">
    <name type="scientific">Caenorhabditis angaria</name>
    <dbReference type="NCBI Taxonomy" id="860376"/>
    <lineage>
        <taxon>Eukaryota</taxon>
        <taxon>Metazoa</taxon>
        <taxon>Ecdysozoa</taxon>
        <taxon>Nematoda</taxon>
        <taxon>Chromadorea</taxon>
        <taxon>Rhabditida</taxon>
        <taxon>Rhabditina</taxon>
        <taxon>Rhabditomorpha</taxon>
        <taxon>Rhabditoidea</taxon>
        <taxon>Rhabditidae</taxon>
        <taxon>Peloderinae</taxon>
        <taxon>Caenorhabditis</taxon>
    </lineage>
</organism>
<comment type="caution">
    <text evidence="2">The sequence shown here is derived from an EMBL/GenBank/DDBJ whole genome shotgun (WGS) entry which is preliminary data.</text>
</comment>
<keyword evidence="3" id="KW-1185">Reference proteome</keyword>
<feature type="chain" id="PRO_5040382818" evidence="1">
    <location>
        <begin position="18"/>
        <end position="148"/>
    </location>
</feature>
<dbReference type="EMBL" id="CANHGI010000004">
    <property type="protein sequence ID" value="CAI5448025.1"/>
    <property type="molecule type" value="Genomic_DNA"/>
</dbReference>
<protein>
    <submittedName>
        <fullName evidence="2">Uncharacterized protein</fullName>
    </submittedName>
</protein>
<feature type="signal peptide" evidence="1">
    <location>
        <begin position="1"/>
        <end position="17"/>
    </location>
</feature>
<evidence type="ECO:0000313" key="3">
    <source>
        <dbReference type="Proteomes" id="UP001152747"/>
    </source>
</evidence>
<name>A0A9P1ILW7_9PELO</name>
<sequence length="148" mass="17380">MFFLIFIVCLLLQITEAARTDRFIFNITVYCRHNQAYDFNLIYEEIDITWLFKWNDDTITDSEEHKGLMGPWSGIIHGQMNGDGLFAKRYEVLYEIWHTCTPDGSEHGNVGILDLEFEIGKDFKVRHDIHLRPSFEIDDFTVGASFYD</sequence>